<evidence type="ECO:0000256" key="3">
    <source>
        <dbReference type="ARBA" id="ARBA00022989"/>
    </source>
</evidence>
<keyword evidence="4" id="KW-0472">Membrane</keyword>
<dbReference type="InterPro" id="IPR002523">
    <property type="entry name" value="MgTranspt_CorA/ZnTranspt_ZntB"/>
</dbReference>
<keyword evidence="2" id="KW-0812">Transmembrane</keyword>
<dbReference type="Proteomes" id="UP001365542">
    <property type="component" value="Unassembled WGS sequence"/>
</dbReference>
<organism evidence="6 7">
    <name type="scientific">Orbilia ellipsospora</name>
    <dbReference type="NCBI Taxonomy" id="2528407"/>
    <lineage>
        <taxon>Eukaryota</taxon>
        <taxon>Fungi</taxon>
        <taxon>Dikarya</taxon>
        <taxon>Ascomycota</taxon>
        <taxon>Pezizomycotina</taxon>
        <taxon>Orbiliomycetes</taxon>
        <taxon>Orbiliales</taxon>
        <taxon>Orbiliaceae</taxon>
        <taxon>Orbilia</taxon>
    </lineage>
</organism>
<dbReference type="InterPro" id="IPR045863">
    <property type="entry name" value="CorA_TM1_TM2"/>
</dbReference>
<comment type="subcellular location">
    <subcellularLocation>
        <location evidence="1">Membrane</location>
        <topology evidence="1">Multi-pass membrane protein</topology>
    </subcellularLocation>
</comment>
<keyword evidence="7" id="KW-1185">Reference proteome</keyword>
<evidence type="ECO:0000256" key="1">
    <source>
        <dbReference type="ARBA" id="ARBA00004141"/>
    </source>
</evidence>
<evidence type="ECO:0000256" key="5">
    <source>
        <dbReference type="SAM" id="MobiDB-lite"/>
    </source>
</evidence>
<gene>
    <name evidence="6" type="ORF">TWF694_008075</name>
</gene>
<protein>
    <submittedName>
        <fullName evidence="6">Uncharacterized protein</fullName>
    </submittedName>
</protein>
<dbReference type="Gene3D" id="1.20.58.340">
    <property type="entry name" value="Magnesium transport protein CorA, transmembrane region"/>
    <property type="match status" value="1"/>
</dbReference>
<evidence type="ECO:0000313" key="7">
    <source>
        <dbReference type="Proteomes" id="UP001365542"/>
    </source>
</evidence>
<evidence type="ECO:0000256" key="2">
    <source>
        <dbReference type="ARBA" id="ARBA00022692"/>
    </source>
</evidence>
<dbReference type="GO" id="GO:0016020">
    <property type="term" value="C:membrane"/>
    <property type="evidence" value="ECO:0007669"/>
    <property type="project" value="UniProtKB-SubCell"/>
</dbReference>
<reference evidence="6 7" key="1">
    <citation type="submission" date="2019-10" db="EMBL/GenBank/DDBJ databases">
        <authorList>
            <person name="Palmer J.M."/>
        </authorList>
    </citation>
    <scope>NUCLEOTIDE SEQUENCE [LARGE SCALE GENOMIC DNA]</scope>
    <source>
        <strain evidence="6 7">TWF694</strain>
    </source>
</reference>
<dbReference type="SUPFAM" id="SSF144083">
    <property type="entry name" value="Magnesium transport protein CorA, transmembrane region"/>
    <property type="match status" value="1"/>
</dbReference>
<name>A0AAV9XIC6_9PEZI</name>
<comment type="caution">
    <text evidence="6">The sequence shown here is derived from an EMBL/GenBank/DDBJ whole genome shotgun (WGS) entry which is preliminary data.</text>
</comment>
<dbReference type="EMBL" id="JAVHJO010000004">
    <property type="protein sequence ID" value="KAK6540682.1"/>
    <property type="molecule type" value="Genomic_DNA"/>
</dbReference>
<feature type="compositionally biased region" description="Low complexity" evidence="5">
    <location>
        <begin position="327"/>
        <end position="342"/>
    </location>
</feature>
<feature type="region of interest" description="Disordered" evidence="5">
    <location>
        <begin position="327"/>
        <end position="346"/>
    </location>
</feature>
<dbReference type="AlphaFoldDB" id="A0AAV9XIC6"/>
<dbReference type="Pfam" id="PF01544">
    <property type="entry name" value="CorA"/>
    <property type="match status" value="1"/>
</dbReference>
<proteinExistence type="predicted"/>
<accession>A0AAV9XIC6</accession>
<keyword evidence="3" id="KW-1133">Transmembrane helix</keyword>
<dbReference type="GO" id="GO:0046873">
    <property type="term" value="F:metal ion transmembrane transporter activity"/>
    <property type="evidence" value="ECO:0007669"/>
    <property type="project" value="InterPro"/>
</dbReference>
<evidence type="ECO:0000313" key="6">
    <source>
        <dbReference type="EMBL" id="KAK6540682.1"/>
    </source>
</evidence>
<evidence type="ECO:0000256" key="4">
    <source>
        <dbReference type="ARBA" id="ARBA00023136"/>
    </source>
</evidence>
<sequence length="429" mass="48632">MIEVTNTGSINTTKALLSALETPLQDSADLSARIFLIECTESLSNQRGPWTWCGQDIWQSLLRAHLDGNEYICKELESKNDNILFLSWHRLVAQSKAQYEIGKRIVTKPYDIDTIADPLKLKLEHKRYYQTPKTPNRKYGIISSHKDDKILYHAFEQCISCCWQIIDGVFTCMLLVDPVRYHLIVNINFKGPDYAFERVDQRVSCFLNTTRNTDNYPIPSDPIDYPLDQPYVDRLAEIFKESKDRDVARNPQKLIEATLARGLHDDITCLLRRIGCTLDTIELSLHDDMVLQNSVSTWRSQLGWCRHVLFRQGELIRRVSVGLGPTTYENATTENSSSTSSEHAQGYGENESLNFCSLGSLAAEINRVSERVEIDHQALMSSMSIVESARAIAETQVVSKLTHLAFFFIPLSLISSVFGMNINTSAPAN</sequence>